<gene>
    <name evidence="1" type="ORF">FSB_LOCUS56378</name>
</gene>
<protein>
    <submittedName>
        <fullName evidence="1">Uncharacterized protein</fullName>
    </submittedName>
</protein>
<accession>A0A2N9ISS5</accession>
<dbReference type="EMBL" id="OIVN01006234">
    <property type="protein sequence ID" value="SPD28496.1"/>
    <property type="molecule type" value="Genomic_DNA"/>
</dbReference>
<sequence>MIKFFAPNVFAEFNLAKTASYSASLFDALKLSRIDCSITVSSDVIMTTPVFDPLALEAPSMYIFHHPKLLSESCWEAVALDSLCPEAGVNSATKSAISNKSQWMIKFFAPNVFAEFNPAKTASYSASLFDALKLSRIDCSITVSSDVIMTTPVPDPLALEAPSTYIFHHPELLSESCWEAVALDSLCPEAGVNSATKSARIHPFMAVLGRNFTSKAPIFAPHFEIRLVKSDF</sequence>
<proteinExistence type="predicted"/>
<evidence type="ECO:0000313" key="1">
    <source>
        <dbReference type="EMBL" id="SPD28496.1"/>
    </source>
</evidence>
<reference evidence="1" key="1">
    <citation type="submission" date="2018-02" db="EMBL/GenBank/DDBJ databases">
        <authorList>
            <person name="Cohen D.B."/>
            <person name="Kent A.D."/>
        </authorList>
    </citation>
    <scope>NUCLEOTIDE SEQUENCE</scope>
</reference>
<organism evidence="1">
    <name type="scientific">Fagus sylvatica</name>
    <name type="common">Beechnut</name>
    <dbReference type="NCBI Taxonomy" id="28930"/>
    <lineage>
        <taxon>Eukaryota</taxon>
        <taxon>Viridiplantae</taxon>
        <taxon>Streptophyta</taxon>
        <taxon>Embryophyta</taxon>
        <taxon>Tracheophyta</taxon>
        <taxon>Spermatophyta</taxon>
        <taxon>Magnoliopsida</taxon>
        <taxon>eudicotyledons</taxon>
        <taxon>Gunneridae</taxon>
        <taxon>Pentapetalae</taxon>
        <taxon>rosids</taxon>
        <taxon>fabids</taxon>
        <taxon>Fagales</taxon>
        <taxon>Fagaceae</taxon>
        <taxon>Fagus</taxon>
    </lineage>
</organism>
<name>A0A2N9ISS5_FAGSY</name>
<dbReference type="AlphaFoldDB" id="A0A2N9ISS5"/>